<evidence type="ECO:0000313" key="2">
    <source>
        <dbReference type="Proteomes" id="UP000612055"/>
    </source>
</evidence>
<dbReference type="EMBL" id="JAEHOE010000220">
    <property type="protein sequence ID" value="KAG2482468.1"/>
    <property type="molecule type" value="Genomic_DNA"/>
</dbReference>
<proteinExistence type="predicted"/>
<protein>
    <submittedName>
        <fullName evidence="1">Uncharacterized protein</fullName>
    </submittedName>
</protein>
<name>A0A835XGQ0_9CHLO</name>
<sequence length="181" mass="20786">MSRTHSTCIDSPALSDTFRWRGHLCLPLHDVHCVHLRSDNTPERLVAEQLVIKGLSVSRSHVCTYKISDYHHVPLSITQRHVPAQRKQECSWESVARLRTWHGTYLAKGSGNTVTLSRNRSMALEVTLKANSDGTLSFKTRDGEYLTAWSDAPHLRLMPHNLVWEHWDLQVVLCDSMWYSL</sequence>
<comment type="caution">
    <text evidence="1">The sequence shown here is derived from an EMBL/GenBank/DDBJ whole genome shotgun (WGS) entry which is preliminary data.</text>
</comment>
<dbReference type="SUPFAM" id="SSF50405">
    <property type="entry name" value="Actin-crosslinking proteins"/>
    <property type="match status" value="1"/>
</dbReference>
<dbReference type="InterPro" id="IPR008999">
    <property type="entry name" value="Actin-crosslinking"/>
</dbReference>
<gene>
    <name evidence="1" type="ORF">HYH03_018602</name>
</gene>
<evidence type="ECO:0000313" key="1">
    <source>
        <dbReference type="EMBL" id="KAG2482468.1"/>
    </source>
</evidence>
<dbReference type="AlphaFoldDB" id="A0A835XGQ0"/>
<reference evidence="1" key="1">
    <citation type="journal article" date="2020" name="bioRxiv">
        <title>Comparative genomics of Chlamydomonas.</title>
        <authorList>
            <person name="Craig R.J."/>
            <person name="Hasan A.R."/>
            <person name="Ness R.W."/>
            <person name="Keightley P.D."/>
        </authorList>
    </citation>
    <scope>NUCLEOTIDE SEQUENCE</scope>
    <source>
        <strain evidence="1">CCAP 11/70</strain>
    </source>
</reference>
<organism evidence="1 2">
    <name type="scientific">Edaphochlamys debaryana</name>
    <dbReference type="NCBI Taxonomy" id="47281"/>
    <lineage>
        <taxon>Eukaryota</taxon>
        <taxon>Viridiplantae</taxon>
        <taxon>Chlorophyta</taxon>
        <taxon>core chlorophytes</taxon>
        <taxon>Chlorophyceae</taxon>
        <taxon>CS clade</taxon>
        <taxon>Chlamydomonadales</taxon>
        <taxon>Chlamydomonadales incertae sedis</taxon>
        <taxon>Edaphochlamys</taxon>
    </lineage>
</organism>
<dbReference type="Gene3D" id="2.80.10.50">
    <property type="match status" value="1"/>
</dbReference>
<dbReference type="Proteomes" id="UP000612055">
    <property type="component" value="Unassembled WGS sequence"/>
</dbReference>
<keyword evidence="2" id="KW-1185">Reference proteome</keyword>
<accession>A0A835XGQ0</accession>
<dbReference type="OrthoDB" id="5787463at2759"/>